<organism evidence="3 4">
    <name type="scientific">Meira miltonrushii</name>
    <dbReference type="NCBI Taxonomy" id="1280837"/>
    <lineage>
        <taxon>Eukaryota</taxon>
        <taxon>Fungi</taxon>
        <taxon>Dikarya</taxon>
        <taxon>Basidiomycota</taxon>
        <taxon>Ustilaginomycotina</taxon>
        <taxon>Exobasidiomycetes</taxon>
        <taxon>Exobasidiales</taxon>
        <taxon>Brachybasidiaceae</taxon>
        <taxon>Meira</taxon>
    </lineage>
</organism>
<name>A0A316V5T6_9BASI</name>
<protein>
    <submittedName>
        <fullName evidence="3">Uncharacterized protein</fullName>
    </submittedName>
</protein>
<evidence type="ECO:0000313" key="4">
    <source>
        <dbReference type="Proteomes" id="UP000245771"/>
    </source>
</evidence>
<dbReference type="RefSeq" id="XP_025351865.1">
    <property type="nucleotide sequence ID" value="XM_025500584.1"/>
</dbReference>
<dbReference type="Proteomes" id="UP000245771">
    <property type="component" value="Unassembled WGS sequence"/>
</dbReference>
<feature type="transmembrane region" description="Helical" evidence="2">
    <location>
        <begin position="258"/>
        <end position="280"/>
    </location>
</feature>
<keyword evidence="2" id="KW-0812">Transmembrane</keyword>
<evidence type="ECO:0000256" key="2">
    <source>
        <dbReference type="SAM" id="Phobius"/>
    </source>
</evidence>
<feature type="region of interest" description="Disordered" evidence="1">
    <location>
        <begin position="318"/>
        <end position="417"/>
    </location>
</feature>
<dbReference type="InParanoid" id="A0A316V5T6"/>
<keyword evidence="2" id="KW-1133">Transmembrane helix</keyword>
<feature type="compositionally biased region" description="Polar residues" evidence="1">
    <location>
        <begin position="373"/>
        <end position="414"/>
    </location>
</feature>
<dbReference type="AlphaFoldDB" id="A0A316V5T6"/>
<dbReference type="EMBL" id="KZ819607">
    <property type="protein sequence ID" value="PWN31563.1"/>
    <property type="molecule type" value="Genomic_DNA"/>
</dbReference>
<keyword evidence="4" id="KW-1185">Reference proteome</keyword>
<gene>
    <name evidence="3" type="ORF">FA14DRAFT_175250</name>
</gene>
<accession>A0A316V5T6</accession>
<reference evidence="3 4" key="1">
    <citation type="journal article" date="2018" name="Mol. Biol. Evol.">
        <title>Broad Genomic Sampling Reveals a Smut Pathogenic Ancestry of the Fungal Clade Ustilaginomycotina.</title>
        <authorList>
            <person name="Kijpornyongpan T."/>
            <person name="Mondo S.J."/>
            <person name="Barry K."/>
            <person name="Sandor L."/>
            <person name="Lee J."/>
            <person name="Lipzen A."/>
            <person name="Pangilinan J."/>
            <person name="LaButti K."/>
            <person name="Hainaut M."/>
            <person name="Henrissat B."/>
            <person name="Grigoriev I.V."/>
            <person name="Spatafora J.W."/>
            <person name="Aime M.C."/>
        </authorList>
    </citation>
    <scope>NUCLEOTIDE SEQUENCE [LARGE SCALE GENOMIC DNA]</scope>
    <source>
        <strain evidence="3 4">MCA 3882</strain>
    </source>
</reference>
<feature type="transmembrane region" description="Helical" evidence="2">
    <location>
        <begin position="286"/>
        <end position="313"/>
    </location>
</feature>
<evidence type="ECO:0000313" key="3">
    <source>
        <dbReference type="EMBL" id="PWN31563.1"/>
    </source>
</evidence>
<sequence length="440" mass="47962">MRSLAFFVIPISAIFLLVSLGLVADGVAGLSQLVKYYSNLGDFSSGGGGVGGEIGGLTSSYRPAYSTQYSDGGGVFGSAFSTYDPYTYSSFDPDLYSTYDYDSALSSIYSKYSFTFRKREAEPTGIAKREEKRASPTVAPVVRQIPHYTPAPLTKREQRTHVEHTLQKRKIFTVSQAKSRTAAILAFYVLQLVTIVALLATGIAFMITFRKQDNHVQEKITSSQNNNIHANTNDLPQSNQMQDASSSIYKRTTLFKKFFLVFAIFTVLYFIFGIVSFGLLGSLGPIVAIAAATVAFWVFAFLACVAICVTLVLDRRTSEEDETSLRNPSFDGGEYGSSKGDGMIVTSSQGHNLQPVSMPQPQQPQTPAGWQQSTAEHQQQYATGAISQPQQQSVNQTAVAPESHPTSPQQQQQAAGPIDGQVYRAVVDQHGNTQMVPVNL</sequence>
<proteinExistence type="predicted"/>
<dbReference type="GeneID" id="37022365"/>
<feature type="compositionally biased region" description="Low complexity" evidence="1">
    <location>
        <begin position="354"/>
        <end position="372"/>
    </location>
</feature>
<keyword evidence="2" id="KW-0472">Membrane</keyword>
<feature type="transmembrane region" description="Helical" evidence="2">
    <location>
        <begin position="185"/>
        <end position="209"/>
    </location>
</feature>
<evidence type="ECO:0000256" key="1">
    <source>
        <dbReference type="SAM" id="MobiDB-lite"/>
    </source>
</evidence>